<dbReference type="Proteomes" id="UP000324022">
    <property type="component" value="Unassembled WGS sequence"/>
</dbReference>
<protein>
    <submittedName>
        <fullName evidence="1">Uncharacterized protein</fullName>
    </submittedName>
</protein>
<reference evidence="1 2" key="1">
    <citation type="submission" date="2018-03" db="EMBL/GenBank/DDBJ databases">
        <authorList>
            <person name="Guldener U."/>
        </authorList>
    </citation>
    <scope>NUCLEOTIDE SEQUENCE [LARGE SCALE GENOMIC DNA]</scope>
    <source>
        <strain evidence="1 2">NBRC100155</strain>
    </source>
</reference>
<keyword evidence="2" id="KW-1185">Reference proteome</keyword>
<proteinExistence type="predicted"/>
<organism evidence="1 2">
    <name type="scientific">Ustilago trichophora</name>
    <dbReference type="NCBI Taxonomy" id="86804"/>
    <lineage>
        <taxon>Eukaryota</taxon>
        <taxon>Fungi</taxon>
        <taxon>Dikarya</taxon>
        <taxon>Basidiomycota</taxon>
        <taxon>Ustilaginomycotina</taxon>
        <taxon>Ustilaginomycetes</taxon>
        <taxon>Ustilaginales</taxon>
        <taxon>Ustilaginaceae</taxon>
        <taxon>Ustilago</taxon>
    </lineage>
</organism>
<gene>
    <name evidence="1" type="ORF">UTRI_06232_B</name>
</gene>
<evidence type="ECO:0000313" key="2">
    <source>
        <dbReference type="Proteomes" id="UP000324022"/>
    </source>
</evidence>
<dbReference type="OrthoDB" id="10467817at2759"/>
<evidence type="ECO:0000313" key="1">
    <source>
        <dbReference type="EMBL" id="SPO29936.1"/>
    </source>
</evidence>
<name>A0A5C3EJV5_9BASI</name>
<sequence length="203" mass="22597">MTSRLTGLWLGLCYAFTTITALTMAHQSHWRYPNPLARTVFVERAIAHPPDPLLVRHIDELNRQFSYLSLPYQATPHRNTLAILNKTPSVAKSIRSEMLAFGKDLPLVTVSQAWFPWSKQVFALPLRYPHGQGGPGTTLAIIMKDASGGLKITGFSHVVNVHPDDLTNYLAFLKERGATPITTLGSLFPKIDWASAPILHVFK</sequence>
<dbReference type="AlphaFoldDB" id="A0A5C3EJV5"/>
<accession>A0A5C3EJV5</accession>
<dbReference type="EMBL" id="OOIN01000030">
    <property type="protein sequence ID" value="SPO29936.1"/>
    <property type="molecule type" value="Genomic_DNA"/>
</dbReference>